<feature type="compositionally biased region" description="Polar residues" evidence="1">
    <location>
        <begin position="94"/>
        <end position="114"/>
    </location>
</feature>
<accession>A0A068RLZ5</accession>
<organism evidence="2 3">
    <name type="scientific">Lichtheimia corymbifera JMRC:FSU:9682</name>
    <dbReference type="NCBI Taxonomy" id="1263082"/>
    <lineage>
        <taxon>Eukaryota</taxon>
        <taxon>Fungi</taxon>
        <taxon>Fungi incertae sedis</taxon>
        <taxon>Mucoromycota</taxon>
        <taxon>Mucoromycotina</taxon>
        <taxon>Mucoromycetes</taxon>
        <taxon>Mucorales</taxon>
        <taxon>Lichtheimiaceae</taxon>
        <taxon>Lichtheimia</taxon>
    </lineage>
</organism>
<sequence>MDKYRHSYSGTDPYLLFFTSTDFKNWDFQHFADHFSTKAKKTLVSSYRKAVEAISKDIKTPKGIKSQLKRLIDNIDQPALQQTHIYHGDIHQGDGSTINFGDNSSGSTTNNIVNQREIPERSSKRQKTAIDEAGDQAFDGTFAENESAENNEKPTEKENEYSTLDAAQVEPLDVPSPIEPWDVESEDDFWHAYLELLLTDIPHNLSLERMHIIQCGFSIVCDPRVPSDFHSILGLQGVSSNLCKDSLDYITPYLTAARNKNLDGMMLAAVSVDRLHDKRAKTFLRHILTQYSLHVFSNVDAMKASETGFNHQAIWPLLAALAASMDNALFIPGETTLRAINGHPIDTEAGCYKADGVVTIKDGFELLILETSGCYGNTDKPRHGSDHIKGAFGARMMLRAIIMKFYYGGDEVHDLCVYFAHARGCKLHVWSLSMPTRNGDLVLERIMSMSIPTLVTERNVLLEMLNYLWALQILLHRTVRIMGKMQDNHTCVLERFAIGDSTPPPQDLRHLIKKSDCQKPTKQQGTGDLLPNSDPLDDDDILTSPSLYHLIIENIEDDG</sequence>
<comment type="caution">
    <text evidence="2">The sequence shown here is derived from an EMBL/GenBank/DDBJ whole genome shotgun (WGS) entry which is preliminary data.</text>
</comment>
<dbReference type="Proteomes" id="UP000027586">
    <property type="component" value="Unassembled WGS sequence"/>
</dbReference>
<name>A0A068RLZ5_9FUNG</name>
<dbReference type="OrthoDB" id="2290007at2759"/>
<feature type="region of interest" description="Disordered" evidence="1">
    <location>
        <begin position="515"/>
        <end position="536"/>
    </location>
</feature>
<dbReference type="VEuPathDB" id="FungiDB:LCOR_02453.1"/>
<evidence type="ECO:0000313" key="3">
    <source>
        <dbReference type="Proteomes" id="UP000027586"/>
    </source>
</evidence>
<dbReference type="EMBL" id="CBTN010000007">
    <property type="protein sequence ID" value="CDH50755.1"/>
    <property type="molecule type" value="Genomic_DNA"/>
</dbReference>
<keyword evidence="3" id="KW-1185">Reference proteome</keyword>
<feature type="region of interest" description="Disordered" evidence="1">
    <location>
        <begin position="94"/>
        <end position="160"/>
    </location>
</feature>
<dbReference type="AlphaFoldDB" id="A0A068RLZ5"/>
<proteinExistence type="predicted"/>
<evidence type="ECO:0000256" key="1">
    <source>
        <dbReference type="SAM" id="MobiDB-lite"/>
    </source>
</evidence>
<reference evidence="2" key="1">
    <citation type="submission" date="2013-08" db="EMBL/GenBank/DDBJ databases">
        <title>Gene expansion shapes genome architecture in the human pathogen Lichtheimia corymbifera: an evolutionary genomics analysis in the ancient terrestrial Mucorales (Mucoromycotina).</title>
        <authorList>
            <person name="Schwartze V.U."/>
            <person name="Winter S."/>
            <person name="Shelest E."/>
            <person name="Marcet-Houben M."/>
            <person name="Horn F."/>
            <person name="Wehner S."/>
            <person name="Hoffmann K."/>
            <person name="Riege K."/>
            <person name="Sammeth M."/>
            <person name="Nowrousian M."/>
            <person name="Valiante V."/>
            <person name="Linde J."/>
            <person name="Jacobsen I.D."/>
            <person name="Marz M."/>
            <person name="Brakhage A.A."/>
            <person name="Gabaldon T."/>
            <person name="Bocker S."/>
            <person name="Voigt K."/>
        </authorList>
    </citation>
    <scope>NUCLEOTIDE SEQUENCE [LARGE SCALE GENOMIC DNA]</scope>
    <source>
        <strain evidence="2">FSU 9682</strain>
    </source>
</reference>
<evidence type="ECO:0000313" key="2">
    <source>
        <dbReference type="EMBL" id="CDH50755.1"/>
    </source>
</evidence>
<protein>
    <submittedName>
        <fullName evidence="2">Uncharacterized protein</fullName>
    </submittedName>
</protein>
<gene>
    <name evidence="2" type="ORF">LCOR_02453.1</name>
</gene>
<feature type="compositionally biased region" description="Basic and acidic residues" evidence="1">
    <location>
        <begin position="150"/>
        <end position="160"/>
    </location>
</feature>